<feature type="transmembrane region" description="Helical" evidence="6">
    <location>
        <begin position="185"/>
        <end position="203"/>
    </location>
</feature>
<evidence type="ECO:0000313" key="7">
    <source>
        <dbReference type="EMBL" id="ORV59800.1"/>
    </source>
</evidence>
<dbReference type="InterPro" id="IPR017039">
    <property type="entry name" value="Virul_fac_BrkB"/>
</dbReference>
<evidence type="ECO:0000256" key="3">
    <source>
        <dbReference type="ARBA" id="ARBA00022692"/>
    </source>
</evidence>
<dbReference type="Proteomes" id="UP000194000">
    <property type="component" value="Unassembled WGS sequence"/>
</dbReference>
<sequence length="326" mass="34983">MNPVERAARGFDAWQQRHPVVGFPIAVVRKFGDDQAGYLVSLLAYYAFVATFPLLLALTAVAGVVLRSHPKLQQHLVNSAFAEFPIVGGQLHQQLGVANFGNTFSLVVGILGSLYGARGFANALQNTLNTLWAVPKVDWPGFPNRYLRMLATLLVLGLIVAVTGASGAAAGAAESWGFGGLPARTVSFVVGIVLGTGFFLALFRISAAGEVATRAMLPGAAISAVGWQLLLTAAGVIVAHQLRHAQAVAGFFGVVLGLLAWLALQATVIVYAIEIDVVRVNRLWPRSIVQPPLIEADKAYYDRVLRTETRRPEQRLDIAYEADDQD</sequence>
<proteinExistence type="predicted"/>
<accession>A0A1X1USH4</accession>
<evidence type="ECO:0000313" key="8">
    <source>
        <dbReference type="Proteomes" id="UP000194000"/>
    </source>
</evidence>
<comment type="subcellular location">
    <subcellularLocation>
        <location evidence="1">Cell membrane</location>
        <topology evidence="1">Multi-pass membrane protein</topology>
    </subcellularLocation>
</comment>
<keyword evidence="3 6" id="KW-0812">Transmembrane</keyword>
<feature type="transmembrane region" description="Helical" evidence="6">
    <location>
        <begin position="43"/>
        <end position="66"/>
    </location>
</feature>
<dbReference type="STRING" id="1260918.AWC06_16985"/>
<gene>
    <name evidence="7" type="ORF">AWC06_16985</name>
</gene>
<evidence type="ECO:0000256" key="4">
    <source>
        <dbReference type="ARBA" id="ARBA00022989"/>
    </source>
</evidence>
<keyword evidence="5 6" id="KW-0472">Membrane</keyword>
<protein>
    <submittedName>
        <fullName evidence="7">Uncharacterized protein</fullName>
    </submittedName>
</protein>
<evidence type="ECO:0000256" key="5">
    <source>
        <dbReference type="ARBA" id="ARBA00023136"/>
    </source>
</evidence>
<keyword evidence="4 6" id="KW-1133">Transmembrane helix</keyword>
<dbReference type="AlphaFoldDB" id="A0A1X1USH4"/>
<feature type="transmembrane region" description="Helical" evidence="6">
    <location>
        <begin position="215"/>
        <end position="239"/>
    </location>
</feature>
<name>A0A1X1USH4_9MYCO</name>
<comment type="caution">
    <text evidence="7">The sequence shown here is derived from an EMBL/GenBank/DDBJ whole genome shotgun (WGS) entry which is preliminary data.</text>
</comment>
<dbReference type="PANTHER" id="PTHR30213">
    <property type="entry name" value="INNER MEMBRANE PROTEIN YHJD"/>
    <property type="match status" value="1"/>
</dbReference>
<dbReference type="EMBL" id="LQOW01000024">
    <property type="protein sequence ID" value="ORV59800.1"/>
    <property type="molecule type" value="Genomic_DNA"/>
</dbReference>
<dbReference type="Pfam" id="PF03631">
    <property type="entry name" value="Virul_fac_BrkB"/>
    <property type="match status" value="1"/>
</dbReference>
<feature type="transmembrane region" description="Helical" evidence="6">
    <location>
        <begin position="150"/>
        <end position="173"/>
    </location>
</feature>
<feature type="transmembrane region" description="Helical" evidence="6">
    <location>
        <begin position="251"/>
        <end position="273"/>
    </location>
</feature>
<evidence type="ECO:0000256" key="2">
    <source>
        <dbReference type="ARBA" id="ARBA00022475"/>
    </source>
</evidence>
<evidence type="ECO:0000256" key="6">
    <source>
        <dbReference type="SAM" id="Phobius"/>
    </source>
</evidence>
<dbReference type="RefSeq" id="WP_085197848.1">
    <property type="nucleotide sequence ID" value="NZ_JACKVI010000014.1"/>
</dbReference>
<dbReference type="PANTHER" id="PTHR30213:SF1">
    <property type="entry name" value="INNER MEMBRANE PROTEIN YHJD"/>
    <property type="match status" value="1"/>
</dbReference>
<organism evidence="7 8">
    <name type="scientific">Mycobacterium fragae</name>
    <dbReference type="NCBI Taxonomy" id="1260918"/>
    <lineage>
        <taxon>Bacteria</taxon>
        <taxon>Bacillati</taxon>
        <taxon>Actinomycetota</taxon>
        <taxon>Actinomycetes</taxon>
        <taxon>Mycobacteriales</taxon>
        <taxon>Mycobacteriaceae</taxon>
        <taxon>Mycobacterium</taxon>
    </lineage>
</organism>
<keyword evidence="8" id="KW-1185">Reference proteome</keyword>
<evidence type="ECO:0000256" key="1">
    <source>
        <dbReference type="ARBA" id="ARBA00004651"/>
    </source>
</evidence>
<keyword evidence="2" id="KW-1003">Cell membrane</keyword>
<dbReference type="OrthoDB" id="3349406at2"/>
<dbReference type="GO" id="GO:0005886">
    <property type="term" value="C:plasma membrane"/>
    <property type="evidence" value="ECO:0007669"/>
    <property type="project" value="UniProtKB-SubCell"/>
</dbReference>
<reference evidence="7 8" key="1">
    <citation type="submission" date="2016-01" db="EMBL/GenBank/DDBJ databases">
        <title>The new phylogeny of the genus Mycobacterium.</title>
        <authorList>
            <person name="Tarcisio F."/>
            <person name="Conor M."/>
            <person name="Antonella G."/>
            <person name="Elisabetta G."/>
            <person name="Giulia F.S."/>
            <person name="Sara T."/>
            <person name="Anna F."/>
            <person name="Clotilde B."/>
            <person name="Roberto B."/>
            <person name="Veronica D.S."/>
            <person name="Fabio R."/>
            <person name="Monica P."/>
            <person name="Olivier J."/>
            <person name="Enrico T."/>
            <person name="Nicola S."/>
        </authorList>
    </citation>
    <scope>NUCLEOTIDE SEQUENCE [LARGE SCALE GENOMIC DNA]</scope>
    <source>
        <strain evidence="7 8">DSM 45731</strain>
    </source>
</reference>